<proteinExistence type="predicted"/>
<evidence type="ECO:0000256" key="1">
    <source>
        <dbReference type="ARBA" id="ARBA00004429"/>
    </source>
</evidence>
<dbReference type="Pfam" id="PF02302">
    <property type="entry name" value="PTS_IIB"/>
    <property type="match status" value="1"/>
</dbReference>
<dbReference type="InterPro" id="IPR003352">
    <property type="entry name" value="PTS_EIIC"/>
</dbReference>
<feature type="compositionally biased region" description="Low complexity" evidence="12">
    <location>
        <begin position="272"/>
        <end position="286"/>
    </location>
</feature>
<dbReference type="InterPro" id="IPR036095">
    <property type="entry name" value="PTS_EIIB-like_sf"/>
</dbReference>
<evidence type="ECO:0000256" key="5">
    <source>
        <dbReference type="ARBA" id="ARBA00022597"/>
    </source>
</evidence>
<evidence type="ECO:0000313" key="18">
    <source>
        <dbReference type="Proteomes" id="UP001522868"/>
    </source>
</evidence>
<dbReference type="InterPro" id="IPR013011">
    <property type="entry name" value="PTS_EIIB_2"/>
</dbReference>
<dbReference type="CDD" id="cd05569">
    <property type="entry name" value="PTS_IIB_fructose"/>
    <property type="match status" value="1"/>
</dbReference>
<evidence type="ECO:0000259" key="14">
    <source>
        <dbReference type="PROSITE" id="PS51094"/>
    </source>
</evidence>
<feature type="region of interest" description="Disordered" evidence="12">
    <location>
        <begin position="144"/>
        <end position="163"/>
    </location>
</feature>
<evidence type="ECO:0000256" key="7">
    <source>
        <dbReference type="ARBA" id="ARBA00022683"/>
    </source>
</evidence>
<dbReference type="InterPro" id="IPR004715">
    <property type="entry name" value="PTS_IIA_fruc"/>
</dbReference>
<evidence type="ECO:0000256" key="6">
    <source>
        <dbReference type="ARBA" id="ARBA00022679"/>
    </source>
</evidence>
<keyword evidence="11 13" id="KW-0472">Membrane</keyword>
<evidence type="ECO:0000256" key="10">
    <source>
        <dbReference type="ARBA" id="ARBA00022989"/>
    </source>
</evidence>
<dbReference type="Gene3D" id="3.40.930.10">
    <property type="entry name" value="Mannitol-specific EII, Chain A"/>
    <property type="match status" value="1"/>
</dbReference>
<dbReference type="RefSeq" id="WP_248634028.1">
    <property type="nucleotide sequence ID" value="NZ_JALPTH010000011.1"/>
</dbReference>
<evidence type="ECO:0000259" key="16">
    <source>
        <dbReference type="PROSITE" id="PS51104"/>
    </source>
</evidence>
<name>A0ABT0IAM6_9ACTN</name>
<keyword evidence="10 13" id="KW-1133">Transmembrane helix</keyword>
<keyword evidence="9" id="KW-0418">Kinase</keyword>
<dbReference type="InterPro" id="IPR003501">
    <property type="entry name" value="PTS_EIIB_2/3"/>
</dbReference>
<dbReference type="PANTHER" id="PTHR30505">
    <property type="entry name" value="FRUCTOSE-LIKE PERMEASE"/>
    <property type="match status" value="1"/>
</dbReference>
<dbReference type="InterPro" id="IPR006327">
    <property type="entry name" value="PTS_IIC_fruc"/>
</dbReference>
<dbReference type="PROSITE" id="PS51099">
    <property type="entry name" value="PTS_EIIB_TYPE_2"/>
    <property type="match status" value="1"/>
</dbReference>
<keyword evidence="2" id="KW-0813">Transport</keyword>
<feature type="transmembrane region" description="Helical" evidence="13">
    <location>
        <begin position="575"/>
        <end position="594"/>
    </location>
</feature>
<accession>A0ABT0IAM6</accession>
<dbReference type="InterPro" id="IPR016152">
    <property type="entry name" value="PTrfase/Anion_transptr"/>
</dbReference>
<dbReference type="Pfam" id="PF00359">
    <property type="entry name" value="PTS_EIIA_2"/>
    <property type="match status" value="1"/>
</dbReference>
<dbReference type="SUPFAM" id="SSF52794">
    <property type="entry name" value="PTS system IIB component-like"/>
    <property type="match status" value="1"/>
</dbReference>
<dbReference type="PROSITE" id="PS51094">
    <property type="entry name" value="PTS_EIIA_TYPE_2"/>
    <property type="match status" value="1"/>
</dbReference>
<evidence type="ECO:0000256" key="12">
    <source>
        <dbReference type="SAM" id="MobiDB-lite"/>
    </source>
</evidence>
<evidence type="ECO:0000259" key="15">
    <source>
        <dbReference type="PROSITE" id="PS51099"/>
    </source>
</evidence>
<evidence type="ECO:0000256" key="3">
    <source>
        <dbReference type="ARBA" id="ARBA00022475"/>
    </source>
</evidence>
<evidence type="ECO:0000313" key="17">
    <source>
        <dbReference type="EMBL" id="MCK8678379.1"/>
    </source>
</evidence>
<dbReference type="CDD" id="cd00211">
    <property type="entry name" value="PTS_IIA_fru"/>
    <property type="match status" value="1"/>
</dbReference>
<dbReference type="Gene3D" id="3.40.50.2300">
    <property type="match status" value="1"/>
</dbReference>
<dbReference type="InterPro" id="IPR050864">
    <property type="entry name" value="Bacterial_PTS_Sugar_Transport"/>
</dbReference>
<dbReference type="SUPFAM" id="SSF55804">
    <property type="entry name" value="Phoshotransferase/anion transport protein"/>
    <property type="match status" value="1"/>
</dbReference>
<evidence type="ECO:0000256" key="11">
    <source>
        <dbReference type="ARBA" id="ARBA00023136"/>
    </source>
</evidence>
<reference evidence="17 18" key="1">
    <citation type="submission" date="2022-04" db="EMBL/GenBank/DDBJ databases">
        <title>Streptomyces sp. nov. LCR6-01 isolated from Lichen of Dirinaria sp.</title>
        <authorList>
            <person name="Kanchanasin P."/>
            <person name="Tanasupawat S."/>
            <person name="Phongsopitanun W."/>
        </authorList>
    </citation>
    <scope>NUCLEOTIDE SEQUENCE [LARGE SCALE GENOMIC DNA]</scope>
    <source>
        <strain evidence="17 18">LCR6-01</strain>
    </source>
</reference>
<keyword evidence="7" id="KW-0598">Phosphotransferase system</keyword>
<keyword evidence="3" id="KW-1003">Cell membrane</keyword>
<feature type="transmembrane region" description="Helical" evidence="13">
    <location>
        <begin position="614"/>
        <end position="634"/>
    </location>
</feature>
<evidence type="ECO:0000256" key="9">
    <source>
        <dbReference type="ARBA" id="ARBA00022777"/>
    </source>
</evidence>
<evidence type="ECO:0000256" key="2">
    <source>
        <dbReference type="ARBA" id="ARBA00022448"/>
    </source>
</evidence>
<dbReference type="PANTHER" id="PTHR30505:SF0">
    <property type="entry name" value="FRUCTOSE-LIKE PTS SYSTEM EIIBC COMPONENT-RELATED"/>
    <property type="match status" value="1"/>
</dbReference>
<keyword evidence="6" id="KW-0808">Transferase</keyword>
<evidence type="ECO:0000256" key="4">
    <source>
        <dbReference type="ARBA" id="ARBA00022553"/>
    </source>
</evidence>
<dbReference type="PROSITE" id="PS51104">
    <property type="entry name" value="PTS_EIIC_TYPE_2"/>
    <property type="match status" value="1"/>
</dbReference>
<dbReference type="NCBIfam" id="TIGR00829">
    <property type="entry name" value="FRU"/>
    <property type="match status" value="1"/>
</dbReference>
<feature type="region of interest" description="Disordered" evidence="12">
    <location>
        <begin position="639"/>
        <end position="664"/>
    </location>
</feature>
<feature type="transmembrane region" description="Helical" evidence="13">
    <location>
        <begin position="515"/>
        <end position="536"/>
    </location>
</feature>
<feature type="compositionally biased region" description="Pro residues" evidence="12">
    <location>
        <begin position="653"/>
        <end position="664"/>
    </location>
</feature>
<dbReference type="EMBL" id="JALPTH010000011">
    <property type="protein sequence ID" value="MCK8678379.1"/>
    <property type="molecule type" value="Genomic_DNA"/>
</dbReference>
<comment type="subcellular location">
    <subcellularLocation>
        <location evidence="1">Cell inner membrane</location>
        <topology evidence="1">Multi-pass membrane protein</topology>
    </subcellularLocation>
</comment>
<dbReference type="NCBIfam" id="TIGR01427">
    <property type="entry name" value="PTS_IIC_fructo"/>
    <property type="match status" value="1"/>
</dbReference>
<feature type="domain" description="PTS EIIC type-2" evidence="16">
    <location>
        <begin position="299"/>
        <end position="644"/>
    </location>
</feature>
<feature type="transmembrane region" description="Helical" evidence="13">
    <location>
        <begin position="387"/>
        <end position="417"/>
    </location>
</feature>
<dbReference type="InterPro" id="IPR002178">
    <property type="entry name" value="PTS_EIIA_type-2_dom"/>
</dbReference>
<keyword evidence="4" id="KW-0597">Phosphoprotein</keyword>
<feature type="domain" description="PTS EIIB type-2" evidence="15">
    <location>
        <begin position="170"/>
        <end position="265"/>
    </location>
</feature>
<protein>
    <submittedName>
        <fullName evidence="17">Fructose-specific PTS transporter subunit EIIC</fullName>
    </submittedName>
</protein>
<feature type="region of interest" description="Disordered" evidence="12">
    <location>
        <begin position="267"/>
        <end position="292"/>
    </location>
</feature>
<keyword evidence="18" id="KW-1185">Reference proteome</keyword>
<sequence length="664" mass="68016">MTELITAELVDTDLSADTKQAAARSLAERMVAAGRVTDLEGFLADVAAREEQMPTGLEGGIGIPHCRSEHVTEPTLAFGRSARGIDFGAPDGPADLVFLIAAPAGADTDHLTILSALARRLADEEFTAALRAEGDPVRAAALIRGDDEQPPAAPAPERPAPTVTDRPFRIVAVTSCPTGIAHTYMAAEALQRAAEAEGVEIAVETQGSAGFTRLDPAVIAAADAVVLAHDVEVREKARFAGKPTVDTGVKAAINRPAELVAEARARAERGETGAPAPDRAAPMDRQAGGGEREGFGTRLRTWLMTGVSYMVPFVAAGGLLIALAFAVGGYGITEAPSVAEHFRWTETASWAALMFQIGGAAFGFLVPVLAGYIAYGMADRPGLVPGFVGGAIAVTIEAGFLGGLVAGLLAGAVVMVIQRVEVPAVLRGIMPVVVIPLLSAAVVGFLMFVVVGKPIASFQRAMTDWLGGLSGGNAVLLGVLLGLMMCFDLGGPVNKVAYAFAVGGLATPNDGSLKVMATVMAAGMVPPLGMALATTVRGRLFSRAERENGKAAWVLGGSFITEGAIPFAAADPLRVIPSAMAGGAVTGALSMAFGATLRAPHGGVFVVPLIGRPLLYLVAIAAGTLVTAALVVLLKSRRHPTAPDHPTTEAEPSPDPPAKTPAAA</sequence>
<dbReference type="NCBIfam" id="TIGR00848">
    <property type="entry name" value="fruA"/>
    <property type="match status" value="1"/>
</dbReference>
<feature type="transmembrane region" description="Helical" evidence="13">
    <location>
        <begin position="429"/>
        <end position="451"/>
    </location>
</feature>
<dbReference type="Pfam" id="PF02378">
    <property type="entry name" value="PTS_EIIC"/>
    <property type="match status" value="1"/>
</dbReference>
<feature type="transmembrane region" description="Helical" evidence="13">
    <location>
        <begin position="463"/>
        <end position="485"/>
    </location>
</feature>
<feature type="domain" description="PTS EIIA type-2" evidence="14">
    <location>
        <begin position="3"/>
        <end position="146"/>
    </location>
</feature>
<keyword evidence="5" id="KW-0762">Sugar transport</keyword>
<comment type="caution">
    <text evidence="17">The sequence shown here is derived from an EMBL/GenBank/DDBJ whole genome shotgun (WGS) entry which is preliminary data.</text>
</comment>
<organism evidence="17 18">
    <name type="scientific">Streptomyces lichenis</name>
    <dbReference type="NCBI Taxonomy" id="2306967"/>
    <lineage>
        <taxon>Bacteria</taxon>
        <taxon>Bacillati</taxon>
        <taxon>Actinomycetota</taxon>
        <taxon>Actinomycetes</taxon>
        <taxon>Kitasatosporales</taxon>
        <taxon>Streptomycetaceae</taxon>
        <taxon>Streptomyces</taxon>
    </lineage>
</organism>
<dbReference type="InterPro" id="IPR013014">
    <property type="entry name" value="PTS_EIIC_2"/>
</dbReference>
<feature type="transmembrane region" description="Helical" evidence="13">
    <location>
        <begin position="350"/>
        <end position="375"/>
    </location>
</feature>
<dbReference type="Proteomes" id="UP001522868">
    <property type="component" value="Unassembled WGS sequence"/>
</dbReference>
<gene>
    <name evidence="17" type="ORF">M1O15_13415</name>
</gene>
<evidence type="ECO:0000256" key="13">
    <source>
        <dbReference type="SAM" id="Phobius"/>
    </source>
</evidence>
<dbReference type="InterPro" id="IPR003353">
    <property type="entry name" value="PTS_IIB_fruc"/>
</dbReference>
<keyword evidence="8 13" id="KW-0812">Transmembrane</keyword>
<feature type="transmembrane region" description="Helical" evidence="13">
    <location>
        <begin position="307"/>
        <end position="330"/>
    </location>
</feature>
<evidence type="ECO:0000256" key="8">
    <source>
        <dbReference type="ARBA" id="ARBA00022692"/>
    </source>
</evidence>